<dbReference type="EMBL" id="JALJZU010000010">
    <property type="protein sequence ID" value="MCP2011194.1"/>
    <property type="molecule type" value="Genomic_DNA"/>
</dbReference>
<feature type="transmembrane region" description="Helical" evidence="1">
    <location>
        <begin position="12"/>
        <end position="36"/>
    </location>
</feature>
<gene>
    <name evidence="2" type="ORF">L1274_004940</name>
</gene>
<dbReference type="Proteomes" id="UP001162889">
    <property type="component" value="Unassembled WGS sequence"/>
</dbReference>
<accession>A0ABT1GSG9</accession>
<evidence type="ECO:0000313" key="3">
    <source>
        <dbReference type="Proteomes" id="UP001162889"/>
    </source>
</evidence>
<reference evidence="2" key="1">
    <citation type="submission" date="2022-03" db="EMBL/GenBank/DDBJ databases">
        <title>Genome Encyclopedia of Bacteria and Archaea VI: Functional Genomics of Type Strains.</title>
        <authorList>
            <person name="Whitman W."/>
        </authorList>
    </citation>
    <scope>NUCLEOTIDE SEQUENCE</scope>
    <source>
        <strain evidence="2">HSC-15S17</strain>
    </source>
</reference>
<evidence type="ECO:0000313" key="2">
    <source>
        <dbReference type="EMBL" id="MCP2011194.1"/>
    </source>
</evidence>
<keyword evidence="1" id="KW-0472">Membrane</keyword>
<keyword evidence="3" id="KW-1185">Reference proteome</keyword>
<name>A0ABT1GSG9_9BURK</name>
<sequence>MPIQKIPTVSRRFHPAVAGAAVVLLGLAGTLTAWLMRG</sequence>
<keyword evidence="1" id="KW-0812">Transmembrane</keyword>
<proteinExistence type="predicted"/>
<keyword evidence="1" id="KW-1133">Transmembrane helix</keyword>
<evidence type="ECO:0000256" key="1">
    <source>
        <dbReference type="SAM" id="Phobius"/>
    </source>
</evidence>
<organism evidence="2 3">
    <name type="scientific">Duganella violaceipulchra</name>
    <dbReference type="NCBI Taxonomy" id="2849652"/>
    <lineage>
        <taxon>Bacteria</taxon>
        <taxon>Pseudomonadati</taxon>
        <taxon>Pseudomonadota</taxon>
        <taxon>Betaproteobacteria</taxon>
        <taxon>Burkholderiales</taxon>
        <taxon>Oxalobacteraceae</taxon>
        <taxon>Telluria group</taxon>
        <taxon>Duganella</taxon>
    </lineage>
</organism>
<comment type="caution">
    <text evidence="2">The sequence shown here is derived from an EMBL/GenBank/DDBJ whole genome shotgun (WGS) entry which is preliminary data.</text>
</comment>
<protein>
    <submittedName>
        <fullName evidence="2">Uncharacterized protein</fullName>
    </submittedName>
</protein>